<sequence length="153" mass="17516">MFLSHSSNEPDDIIFGIKGLLEDAKLKVYLDKVDDPQLSPNNVTPETAEVLRMRMRQSNSLLYVYSRYSTQSRWMPWELGFFDGLKGTVGILPVMQTSQSIFKGEEYLGLYPYADIATIANTATKNLWINRSSNEYADLAKWVRGAESIRRRP</sequence>
<evidence type="ECO:0008006" key="3">
    <source>
        <dbReference type="Google" id="ProtNLM"/>
    </source>
</evidence>
<dbReference type="InterPro" id="IPR035897">
    <property type="entry name" value="Toll_tir_struct_dom_sf"/>
</dbReference>
<comment type="caution">
    <text evidence="1">The sequence shown here is derived from an EMBL/GenBank/DDBJ whole genome shotgun (WGS) entry which is preliminary data.</text>
</comment>
<evidence type="ECO:0000313" key="1">
    <source>
        <dbReference type="EMBL" id="EME01860.1"/>
    </source>
</evidence>
<evidence type="ECO:0000313" key="2">
    <source>
        <dbReference type="Proteomes" id="UP000011700"/>
    </source>
</evidence>
<accession>M2UTB1</accession>
<gene>
    <name evidence="1" type="ORF">B381_01629</name>
</gene>
<dbReference type="AlphaFoldDB" id="M2UTB1"/>
<organism evidence="1 2">
    <name type="scientific">Stutzerimonas stutzeri NF13</name>
    <dbReference type="NCBI Taxonomy" id="1212548"/>
    <lineage>
        <taxon>Bacteria</taxon>
        <taxon>Pseudomonadati</taxon>
        <taxon>Pseudomonadota</taxon>
        <taxon>Gammaproteobacteria</taxon>
        <taxon>Pseudomonadales</taxon>
        <taxon>Pseudomonadaceae</taxon>
        <taxon>Stutzerimonas</taxon>
    </lineage>
</organism>
<reference evidence="1 2" key="1">
    <citation type="journal article" date="2013" name="Genome Announc.">
        <title>Draft Genome of Pseudomonas stutzeri Strain NF13, a Nitrogen Fixer Isolated from the Galapagos Rift Hydrothermal Vent.</title>
        <authorList>
            <person name="Pena A."/>
            <person name="Busquets A."/>
            <person name="Gomila M."/>
            <person name="Mayol J."/>
            <person name="Bosch R."/>
            <person name="Nogales B."/>
            <person name="Garcia-Valdes E."/>
            <person name="Bennasar A."/>
            <person name="Lalucat J."/>
        </authorList>
    </citation>
    <scope>NUCLEOTIDE SEQUENCE [LARGE SCALE GENOMIC DNA]</scope>
    <source>
        <strain evidence="1 2">NF13</strain>
    </source>
</reference>
<dbReference type="Proteomes" id="UP000011700">
    <property type="component" value="Unassembled WGS sequence"/>
</dbReference>
<dbReference type="Gene3D" id="3.40.50.10140">
    <property type="entry name" value="Toll/interleukin-1 receptor homology (TIR) domain"/>
    <property type="match status" value="1"/>
</dbReference>
<name>M2UTB1_STUST</name>
<protein>
    <recommendedName>
        <fullName evidence="3">TIR domain-containing protein</fullName>
    </recommendedName>
</protein>
<dbReference type="SUPFAM" id="SSF52200">
    <property type="entry name" value="Toll/Interleukin receptor TIR domain"/>
    <property type="match status" value="1"/>
</dbReference>
<dbReference type="EMBL" id="AOBS01000011">
    <property type="protein sequence ID" value="EME01860.1"/>
    <property type="molecule type" value="Genomic_DNA"/>
</dbReference>
<dbReference type="eggNOG" id="ENOG50313WZ">
    <property type="taxonomic scope" value="Bacteria"/>
</dbReference>
<proteinExistence type="predicted"/>